<keyword evidence="2" id="KW-1185">Reference proteome</keyword>
<dbReference type="Gene3D" id="2.60.120.330">
    <property type="entry name" value="B-lactam Antibiotic, Isopenicillin N Synthase, Chain"/>
    <property type="match status" value="1"/>
</dbReference>
<feature type="non-terminal residue" evidence="1">
    <location>
        <position position="50"/>
    </location>
</feature>
<accession>A0AA38FJ83</accession>
<evidence type="ECO:0008006" key="3">
    <source>
        <dbReference type="Google" id="ProtNLM"/>
    </source>
</evidence>
<name>A0AA38FJ83_TAXCH</name>
<comment type="caution">
    <text evidence="1">The sequence shown here is derived from an EMBL/GenBank/DDBJ whole genome shotgun (WGS) entry which is preliminary data.</text>
</comment>
<dbReference type="EMBL" id="JAHRHJ020000008">
    <property type="protein sequence ID" value="KAH9304900.1"/>
    <property type="molecule type" value="Genomic_DNA"/>
</dbReference>
<reference evidence="1 2" key="1">
    <citation type="journal article" date="2021" name="Nat. Plants">
        <title>The Taxus genome provides insights into paclitaxel biosynthesis.</title>
        <authorList>
            <person name="Xiong X."/>
            <person name="Gou J."/>
            <person name="Liao Q."/>
            <person name="Li Y."/>
            <person name="Zhou Q."/>
            <person name="Bi G."/>
            <person name="Li C."/>
            <person name="Du R."/>
            <person name="Wang X."/>
            <person name="Sun T."/>
            <person name="Guo L."/>
            <person name="Liang H."/>
            <person name="Lu P."/>
            <person name="Wu Y."/>
            <person name="Zhang Z."/>
            <person name="Ro D.K."/>
            <person name="Shang Y."/>
            <person name="Huang S."/>
            <person name="Yan J."/>
        </authorList>
    </citation>
    <scope>NUCLEOTIDE SEQUENCE [LARGE SCALE GENOMIC DNA]</scope>
    <source>
        <strain evidence="1">Ta-2019</strain>
    </source>
</reference>
<dbReference type="OMA" id="GICELLM"/>
<sequence length="50" mass="5623">MASDFKSLPIIDVGPLLEKINYSKMAEDPSVVEVARQLDKACRETGFFYV</sequence>
<protein>
    <recommendedName>
        <fullName evidence="3">Non-haem dioxygenase N-terminal domain-containing protein</fullName>
    </recommendedName>
</protein>
<evidence type="ECO:0000313" key="2">
    <source>
        <dbReference type="Proteomes" id="UP000824469"/>
    </source>
</evidence>
<gene>
    <name evidence="1" type="ORF">KI387_009304</name>
</gene>
<dbReference type="AlphaFoldDB" id="A0AA38FJ83"/>
<proteinExistence type="predicted"/>
<dbReference type="Proteomes" id="UP000824469">
    <property type="component" value="Unassembled WGS sequence"/>
</dbReference>
<dbReference type="SUPFAM" id="SSF51197">
    <property type="entry name" value="Clavaminate synthase-like"/>
    <property type="match status" value="1"/>
</dbReference>
<organism evidence="1 2">
    <name type="scientific">Taxus chinensis</name>
    <name type="common">Chinese yew</name>
    <name type="synonym">Taxus wallichiana var. chinensis</name>
    <dbReference type="NCBI Taxonomy" id="29808"/>
    <lineage>
        <taxon>Eukaryota</taxon>
        <taxon>Viridiplantae</taxon>
        <taxon>Streptophyta</taxon>
        <taxon>Embryophyta</taxon>
        <taxon>Tracheophyta</taxon>
        <taxon>Spermatophyta</taxon>
        <taxon>Pinopsida</taxon>
        <taxon>Pinidae</taxon>
        <taxon>Conifers II</taxon>
        <taxon>Cupressales</taxon>
        <taxon>Taxaceae</taxon>
        <taxon>Taxus</taxon>
    </lineage>
</organism>
<evidence type="ECO:0000313" key="1">
    <source>
        <dbReference type="EMBL" id="KAH9304900.1"/>
    </source>
</evidence>
<dbReference type="InterPro" id="IPR027443">
    <property type="entry name" value="IPNS-like_sf"/>
</dbReference>